<dbReference type="OrthoDB" id="342531at2759"/>
<feature type="region of interest" description="Disordered" evidence="4">
    <location>
        <begin position="777"/>
        <end position="838"/>
    </location>
</feature>
<dbReference type="Proteomes" id="UP000059188">
    <property type="component" value="Unassembled WGS sequence"/>
</dbReference>
<dbReference type="SUPFAM" id="SSF48371">
    <property type="entry name" value="ARM repeat"/>
    <property type="match status" value="1"/>
</dbReference>
<comment type="subcellular location">
    <subcellularLocation>
        <location evidence="1">Nucleus</location>
    </subcellularLocation>
</comment>
<protein>
    <submittedName>
        <fullName evidence="5">DNA polymerase phi subunit</fullName>
        <ecNumber evidence="5">2.7.7.7</ecNumber>
    </submittedName>
</protein>
<feature type="compositionally biased region" description="Low complexity" evidence="4">
    <location>
        <begin position="71"/>
        <end position="80"/>
    </location>
</feature>
<evidence type="ECO:0000256" key="3">
    <source>
        <dbReference type="ARBA" id="ARBA00023242"/>
    </source>
</evidence>
<dbReference type="GO" id="GO:0005730">
    <property type="term" value="C:nucleolus"/>
    <property type="evidence" value="ECO:0007669"/>
    <property type="project" value="InterPro"/>
</dbReference>
<dbReference type="InterPro" id="IPR007015">
    <property type="entry name" value="DNA_pol_V/MYBBP1A"/>
</dbReference>
<dbReference type="GO" id="GO:0003887">
    <property type="term" value="F:DNA-directed DNA polymerase activity"/>
    <property type="evidence" value="ECO:0007669"/>
    <property type="project" value="UniProtKB-EC"/>
</dbReference>
<feature type="region of interest" description="Disordered" evidence="4">
    <location>
        <begin position="1192"/>
        <end position="1242"/>
    </location>
</feature>
<dbReference type="EC" id="2.7.7.7" evidence="5"/>
<evidence type="ECO:0000313" key="5">
    <source>
        <dbReference type="EMBL" id="CEL52193.1"/>
    </source>
</evidence>
<evidence type="ECO:0000313" key="6">
    <source>
        <dbReference type="Proteomes" id="UP000059188"/>
    </source>
</evidence>
<sequence length="1242" mass="138017">MLGSLSWFSTATEVIGIWKLFPPKSFLHFRFDWHWSMSTTLPLFWPLSSASTDERLDASVKLINGLQQFQDSKAAAPAESDASEDDSDEDEDKGDSTKKLNEDLNSEDVKYALRRLIRGLASPRESSRLGFSVALTELLARLNTVDAAGIVSSILEASVTSNAMKGQEIRDTLFARLFGLTAVIQSDLLFRTSRLTTSLSAPNESGPPASTLAAFQTAITELINLGEKKSWLRESSWWSISLALKYLYSTQGLEWKDEAIEWMAETIYRGDQAKEWTPEKLALTLAFQELVPNQSWKDILAPTFRNQALVSSPNLPAIARILKETDNTEEPDVKNTSGGAFKVQLHSAWATILEAIKDGKSKASFAEFYRVCVDESLFAANSSPERKSWGFQVFERALTTMPPEEYQYLFTPNFMRTWINHLSAPDRHLHKAAKKAASDIVKAVERNPSIGFSLVTHLQGAHGNQQFDRITRTKTIETILASTDIEGVKKYTTSLVNQLRESAASDTEPSEQDSKRRYVFEQLAALMRNGSIPKDDEWIKSVLELFILHGLFTVTKKNKNSEITSLHHVTKPPLSDALRSTCQSKLFTILGDLCSQTKVVKGESGESTRMTSSATDGELWITKAAKIVETLEQDSTHVSPLAETDEDIIDLRTRARKVLKAIRKKQRADDDASRGTELLISALLLETYNAEDDSADSLESCLDATEKLFNLSKKSKTAEEDEHSAIDLLIDVIIGILEKSSAFGKSVAVQAFGLLSGSVENSTIDLILLQLEQRDINEEEEEEEEDNEAAEAVEEMAEAEEDENEDEDGDNEDEDEDNDSDSDSEGDSVDEDAEIEVDPEFRKQVAEALRVNGMAAAEDEDSGSDSEDEVLLDDDQMMQLDEQLAKVFRAHTGNSKEKKGAQREATHFKIRILDLVDTFLSKQPQSPYAPRVILPLVNIVVSAGPDERQLSEKTTGILRARIGKSKDVPTSGSDKEATLEDLRNLHELARKTPIPELSACGIYLSKVLQGGPQVLEVYRASIEDFARRKNSKLPPAFLKDFVLRQTSHAWELREHIVGQATPGVAINVYRQMQLWQLLQTLLSQVSPLCQDASVVDQLFSFIPLIRDPLYKSLSAACEQTDHSANAAQVKELLKIGLQAVRLSRKTARPTDSISSAWDSSAFEKVKEQLANSERFKGSPAIQSLARQLSSLLAPPTGENASVNKKRKETTGEVTINGAESEPRKKRKKVKKQKTNKTATNDD</sequence>
<gene>
    <name evidence="5" type="primary">pol5</name>
    <name evidence="5" type="ORF">RSOLAG1IB_00732</name>
</gene>
<dbReference type="PANTHER" id="PTHR13213">
    <property type="entry name" value="MYB-BINDING PROTEIN 1A FAMILY MEMBER"/>
    <property type="match status" value="1"/>
</dbReference>
<feature type="compositionally biased region" description="Acidic residues" evidence="4">
    <location>
        <begin position="81"/>
        <end position="93"/>
    </location>
</feature>
<evidence type="ECO:0000256" key="4">
    <source>
        <dbReference type="SAM" id="MobiDB-lite"/>
    </source>
</evidence>
<keyword evidence="5" id="KW-0808">Transferase</keyword>
<reference evidence="5 6" key="1">
    <citation type="submission" date="2014-11" db="EMBL/GenBank/DDBJ databases">
        <authorList>
            <person name="Wibberg Daniel"/>
        </authorList>
    </citation>
    <scope>NUCLEOTIDE SEQUENCE [LARGE SCALE GENOMIC DNA]</scope>
    <source>
        <strain evidence="5">Rhizoctonia solani AG1-IB 7/3/14</strain>
    </source>
</reference>
<evidence type="ECO:0000256" key="2">
    <source>
        <dbReference type="ARBA" id="ARBA00006809"/>
    </source>
</evidence>
<proteinExistence type="inferred from homology"/>
<keyword evidence="6" id="KW-1185">Reference proteome</keyword>
<keyword evidence="3" id="KW-0539">Nucleus</keyword>
<name>A0A0B7F7L5_THACB</name>
<dbReference type="InterPro" id="IPR016024">
    <property type="entry name" value="ARM-type_fold"/>
</dbReference>
<dbReference type="STRING" id="1108050.A0A0B7F7L5"/>
<feature type="region of interest" description="Disordered" evidence="4">
    <location>
        <begin position="71"/>
        <end position="101"/>
    </location>
</feature>
<dbReference type="GO" id="GO:0006355">
    <property type="term" value="P:regulation of DNA-templated transcription"/>
    <property type="evidence" value="ECO:0007669"/>
    <property type="project" value="InterPro"/>
</dbReference>
<keyword evidence="5" id="KW-0548">Nucleotidyltransferase</keyword>
<evidence type="ECO:0000256" key="1">
    <source>
        <dbReference type="ARBA" id="ARBA00004123"/>
    </source>
</evidence>
<dbReference type="GO" id="GO:0000182">
    <property type="term" value="F:rDNA binding"/>
    <property type="evidence" value="ECO:0007669"/>
    <property type="project" value="TreeGrafter"/>
</dbReference>
<organism evidence="5 6">
    <name type="scientific">Thanatephorus cucumeris (strain AG1-IB / isolate 7/3/14)</name>
    <name type="common">Lettuce bottom rot fungus</name>
    <name type="synonym">Rhizoctonia solani</name>
    <dbReference type="NCBI Taxonomy" id="1108050"/>
    <lineage>
        <taxon>Eukaryota</taxon>
        <taxon>Fungi</taxon>
        <taxon>Dikarya</taxon>
        <taxon>Basidiomycota</taxon>
        <taxon>Agaricomycotina</taxon>
        <taxon>Agaricomycetes</taxon>
        <taxon>Cantharellales</taxon>
        <taxon>Ceratobasidiaceae</taxon>
        <taxon>Rhizoctonia</taxon>
        <taxon>Rhizoctonia solani AG-1</taxon>
    </lineage>
</organism>
<dbReference type="Pfam" id="PF04931">
    <property type="entry name" value="DNA_pol_phi"/>
    <property type="match status" value="1"/>
</dbReference>
<feature type="compositionally biased region" description="Basic residues" evidence="4">
    <location>
        <begin position="1223"/>
        <end position="1234"/>
    </location>
</feature>
<dbReference type="EMBL" id="LN679100">
    <property type="protein sequence ID" value="CEL52193.1"/>
    <property type="molecule type" value="Genomic_DNA"/>
</dbReference>
<comment type="similarity">
    <text evidence="2">Belongs to the MYBBP1A family.</text>
</comment>
<dbReference type="AlphaFoldDB" id="A0A0B7F7L5"/>
<accession>A0A0B7F7L5</accession>
<dbReference type="PANTHER" id="PTHR13213:SF2">
    <property type="entry name" value="MYB-BINDING PROTEIN 1A"/>
    <property type="match status" value="1"/>
</dbReference>